<dbReference type="Proteomes" id="UP000198672">
    <property type="component" value="Unassembled WGS sequence"/>
</dbReference>
<proteinExistence type="predicted"/>
<dbReference type="RefSeq" id="WP_091333802.1">
    <property type="nucleotide sequence ID" value="NZ_FNOW01000022.1"/>
</dbReference>
<gene>
    <name evidence="1" type="ORF">SAMN05421644_12211</name>
</gene>
<dbReference type="OrthoDB" id="3579062at2"/>
<evidence type="ECO:0000313" key="1">
    <source>
        <dbReference type="EMBL" id="SDX97020.1"/>
    </source>
</evidence>
<sequence>MRTTLTLDDQIAKSLQERAHLSRQSFKEVVNQALSLGLSAMEQPPALSNYQLKPASMGRLHSGINIDKALDLANQQEDAAIANKLEMRK</sequence>
<reference evidence="2" key="1">
    <citation type="submission" date="2016-10" db="EMBL/GenBank/DDBJ databases">
        <authorList>
            <person name="Varghese N."/>
            <person name="Submissions S."/>
        </authorList>
    </citation>
    <scope>NUCLEOTIDE SEQUENCE [LARGE SCALE GENOMIC DNA]</scope>
    <source>
        <strain evidence="2">DSM 173</strain>
    </source>
</reference>
<organism evidence="1 2">
    <name type="scientific">Allochromatium warmingii</name>
    <name type="common">Chromatium warmingii</name>
    <dbReference type="NCBI Taxonomy" id="61595"/>
    <lineage>
        <taxon>Bacteria</taxon>
        <taxon>Pseudomonadati</taxon>
        <taxon>Pseudomonadota</taxon>
        <taxon>Gammaproteobacteria</taxon>
        <taxon>Chromatiales</taxon>
        <taxon>Chromatiaceae</taxon>
        <taxon>Allochromatium</taxon>
    </lineage>
</organism>
<evidence type="ECO:0000313" key="2">
    <source>
        <dbReference type="Proteomes" id="UP000198672"/>
    </source>
</evidence>
<dbReference type="EMBL" id="FNOW01000022">
    <property type="protein sequence ID" value="SDX97020.1"/>
    <property type="molecule type" value="Genomic_DNA"/>
</dbReference>
<accession>A0A1H3G1Q3</accession>
<dbReference type="STRING" id="61595.SAMN05421644_12211"/>
<name>A0A1H3G1Q3_ALLWA</name>
<protein>
    <submittedName>
        <fullName evidence="1">Uncharacterized protein</fullName>
    </submittedName>
</protein>
<dbReference type="AlphaFoldDB" id="A0A1H3G1Q3"/>
<keyword evidence="2" id="KW-1185">Reference proteome</keyword>